<dbReference type="OrthoDB" id="5569250at2759"/>
<feature type="compositionally biased region" description="Low complexity" evidence="1">
    <location>
        <begin position="214"/>
        <end position="223"/>
    </location>
</feature>
<dbReference type="PROSITE" id="PS50011">
    <property type="entry name" value="PROTEIN_KINASE_DOM"/>
    <property type="match status" value="1"/>
</dbReference>
<dbReference type="InterPro" id="IPR000719">
    <property type="entry name" value="Prot_kinase_dom"/>
</dbReference>
<feature type="region of interest" description="Disordered" evidence="1">
    <location>
        <begin position="1"/>
        <end position="33"/>
    </location>
</feature>
<dbReference type="AlphaFoldDB" id="A0A9P5PI85"/>
<dbReference type="GO" id="GO:0004672">
    <property type="term" value="F:protein kinase activity"/>
    <property type="evidence" value="ECO:0007669"/>
    <property type="project" value="InterPro"/>
</dbReference>
<organism evidence="3 4">
    <name type="scientific">Rhodocollybia butyracea</name>
    <dbReference type="NCBI Taxonomy" id="206335"/>
    <lineage>
        <taxon>Eukaryota</taxon>
        <taxon>Fungi</taxon>
        <taxon>Dikarya</taxon>
        <taxon>Basidiomycota</taxon>
        <taxon>Agaricomycotina</taxon>
        <taxon>Agaricomycetes</taxon>
        <taxon>Agaricomycetidae</taxon>
        <taxon>Agaricales</taxon>
        <taxon>Marasmiineae</taxon>
        <taxon>Omphalotaceae</taxon>
        <taxon>Rhodocollybia</taxon>
    </lineage>
</organism>
<dbReference type="Proteomes" id="UP000772434">
    <property type="component" value="Unassembled WGS sequence"/>
</dbReference>
<evidence type="ECO:0000259" key="2">
    <source>
        <dbReference type="PROSITE" id="PS50011"/>
    </source>
</evidence>
<keyword evidence="4" id="KW-1185">Reference proteome</keyword>
<dbReference type="EMBL" id="JADNRY010000168">
    <property type="protein sequence ID" value="KAF9062560.1"/>
    <property type="molecule type" value="Genomic_DNA"/>
</dbReference>
<feature type="compositionally biased region" description="Low complexity" evidence="1">
    <location>
        <begin position="18"/>
        <end position="31"/>
    </location>
</feature>
<feature type="region of interest" description="Disordered" evidence="1">
    <location>
        <begin position="189"/>
        <end position="227"/>
    </location>
</feature>
<dbReference type="GO" id="GO:0005524">
    <property type="term" value="F:ATP binding"/>
    <property type="evidence" value="ECO:0007669"/>
    <property type="project" value="InterPro"/>
</dbReference>
<dbReference type="Pfam" id="PF17667">
    <property type="entry name" value="Pkinase_fungal"/>
    <property type="match status" value="2"/>
</dbReference>
<dbReference type="InterPro" id="IPR011009">
    <property type="entry name" value="Kinase-like_dom_sf"/>
</dbReference>
<protein>
    <recommendedName>
        <fullName evidence="2">Protein kinase domain-containing protein</fullName>
    </recommendedName>
</protein>
<reference evidence="3" key="1">
    <citation type="submission" date="2020-11" db="EMBL/GenBank/DDBJ databases">
        <authorList>
            <consortium name="DOE Joint Genome Institute"/>
            <person name="Ahrendt S."/>
            <person name="Riley R."/>
            <person name="Andreopoulos W."/>
            <person name="Labutti K."/>
            <person name="Pangilinan J."/>
            <person name="Ruiz-Duenas F.J."/>
            <person name="Barrasa J.M."/>
            <person name="Sanchez-Garcia M."/>
            <person name="Camarero S."/>
            <person name="Miyauchi S."/>
            <person name="Serrano A."/>
            <person name="Linde D."/>
            <person name="Babiker R."/>
            <person name="Drula E."/>
            <person name="Ayuso-Fernandez I."/>
            <person name="Pacheco R."/>
            <person name="Padilla G."/>
            <person name="Ferreira P."/>
            <person name="Barriuso J."/>
            <person name="Kellner H."/>
            <person name="Castanera R."/>
            <person name="Alfaro M."/>
            <person name="Ramirez L."/>
            <person name="Pisabarro A.G."/>
            <person name="Kuo A."/>
            <person name="Tritt A."/>
            <person name="Lipzen A."/>
            <person name="He G."/>
            <person name="Yan M."/>
            <person name="Ng V."/>
            <person name="Cullen D."/>
            <person name="Martin F."/>
            <person name="Rosso M.-N."/>
            <person name="Henrissat B."/>
            <person name="Hibbett D."/>
            <person name="Martinez A.T."/>
            <person name="Grigoriev I.V."/>
        </authorList>
    </citation>
    <scope>NUCLEOTIDE SEQUENCE</scope>
    <source>
        <strain evidence="3">AH 40177</strain>
    </source>
</reference>
<proteinExistence type="predicted"/>
<feature type="domain" description="Protein kinase" evidence="2">
    <location>
        <begin position="351"/>
        <end position="667"/>
    </location>
</feature>
<evidence type="ECO:0000256" key="1">
    <source>
        <dbReference type="SAM" id="MobiDB-lite"/>
    </source>
</evidence>
<name>A0A9P5PI85_9AGAR</name>
<accession>A0A9P5PI85</accession>
<sequence>MTTVKPPSTPPPLPAKLHSTPLSQGSSSHSSFETEHTREDYELYLRHDLSNAQRISLNDFLRQVCGFSDAWSTRRQTIWHNLAKSLPITMKLSTFNNTTGLEPNLYPPFVALANALLDGLGHTKFRFCRNDNKIISGSHASRKPDIVVVRDTALTGKRTVESCNPLGPTPAFWWHDILSFNEVEVTEAGSRKKTQASGDVLSVPAPPTSRKRSSSNTQSGSSSKRQKVSVTSKFTQCANYALEMLAHAGFRDSVLGMYTKDGKIQLVHYDHSAVIVSEFVSISKDFETFICILDVLADVNWGISNLIAPATVSVPLPSDQRSPHCDFFSGAPLQFPFSNGELRLILGTILFYQHGIIGRGSFVIEATISVAPPQLAGKEGSVCVVKLSRPAKKRLSEPTLIVKARQLASRQDWQWVLQHLPEILYSTELPSTPTQLRLVAFFKDAYEQRVVRVVVMAQLFPMSALTDPADLGTVFKDVFKCYRWLCEHAKLLHRDISVANIMFRRGSNGQVHGVLNDFDHAIRIGPESTPSSRQRTGTAPYMAIDILDASPPPIHLYRHDLESLYYVLVCTVCPSEDPSIKKWFNSGGSVMADLKRAFFTKPHLTPQPGFQVFSKWMDALHTAFGDGLVARYNHSKGRLTDPPYDNETLGGNVTFDAFSVIFETDLV</sequence>
<dbReference type="InterPro" id="IPR040976">
    <property type="entry name" value="Pkinase_fungal"/>
</dbReference>
<dbReference type="PANTHER" id="PTHR38248:SF2">
    <property type="entry name" value="FUNK1 11"/>
    <property type="match status" value="1"/>
</dbReference>
<dbReference type="Gene3D" id="1.10.510.10">
    <property type="entry name" value="Transferase(Phosphotransferase) domain 1"/>
    <property type="match status" value="1"/>
</dbReference>
<dbReference type="SUPFAM" id="SSF56112">
    <property type="entry name" value="Protein kinase-like (PK-like)"/>
    <property type="match status" value="1"/>
</dbReference>
<dbReference type="PANTHER" id="PTHR38248">
    <property type="entry name" value="FUNK1 6"/>
    <property type="match status" value="1"/>
</dbReference>
<comment type="caution">
    <text evidence="3">The sequence shown here is derived from an EMBL/GenBank/DDBJ whole genome shotgun (WGS) entry which is preliminary data.</text>
</comment>
<evidence type="ECO:0000313" key="4">
    <source>
        <dbReference type="Proteomes" id="UP000772434"/>
    </source>
</evidence>
<evidence type="ECO:0000313" key="3">
    <source>
        <dbReference type="EMBL" id="KAF9062560.1"/>
    </source>
</evidence>
<gene>
    <name evidence="3" type="ORF">BDP27DRAFT_1427757</name>
</gene>